<feature type="region of interest" description="Disordered" evidence="1">
    <location>
        <begin position="27"/>
        <end position="48"/>
    </location>
</feature>
<dbReference type="InterPro" id="IPR018966">
    <property type="entry name" value="VTC_domain"/>
</dbReference>
<keyword evidence="4" id="KW-1185">Reference proteome</keyword>
<evidence type="ECO:0000256" key="1">
    <source>
        <dbReference type="SAM" id="MobiDB-lite"/>
    </source>
</evidence>
<dbReference type="InterPro" id="IPR042267">
    <property type="entry name" value="VTC_sf"/>
</dbReference>
<dbReference type="EMBL" id="CP032514">
    <property type="protein sequence ID" value="AYD90704.1"/>
    <property type="molecule type" value="Genomic_DNA"/>
</dbReference>
<dbReference type="SUPFAM" id="SSF55154">
    <property type="entry name" value="CYTH-like phosphatases"/>
    <property type="match status" value="1"/>
</dbReference>
<feature type="compositionally biased region" description="Pro residues" evidence="1">
    <location>
        <begin position="32"/>
        <end position="41"/>
    </location>
</feature>
<name>A0ABN5PQZ3_9ACTO</name>
<reference evidence="3 4" key="1">
    <citation type="submission" date="2018-09" db="EMBL/GenBank/DDBJ databases">
        <authorList>
            <person name="Li J."/>
        </authorList>
    </citation>
    <scope>NUCLEOTIDE SEQUENCE [LARGE SCALE GENOMIC DNA]</scope>
    <source>
        <strain evidence="3 4">2129</strain>
    </source>
</reference>
<gene>
    <name evidence="3" type="ORF">D5R93_00490</name>
</gene>
<evidence type="ECO:0000259" key="2">
    <source>
        <dbReference type="Pfam" id="PF09359"/>
    </source>
</evidence>
<proteinExistence type="predicted"/>
<evidence type="ECO:0000313" key="4">
    <source>
        <dbReference type="Proteomes" id="UP000273001"/>
    </source>
</evidence>
<protein>
    <submittedName>
        <fullName evidence="3">Polyphosphate polymerase domain-containing protein</fullName>
    </submittedName>
</protein>
<evidence type="ECO:0000313" key="3">
    <source>
        <dbReference type="EMBL" id="AYD90704.1"/>
    </source>
</evidence>
<dbReference type="Proteomes" id="UP000273001">
    <property type="component" value="Chromosome"/>
</dbReference>
<dbReference type="InterPro" id="IPR033469">
    <property type="entry name" value="CYTH-like_dom_sf"/>
</dbReference>
<sequence length="320" mass="34835">MAPGATTSVAPAPASPVAAPLAPLAPATAPVAPSPAYPEPPSIRRDDGLSTDHLPAITLAELNAAAGLLTRVDRKYLVPLAVAQDLLGALAGQAHVLQIDGLRRFRYASTYFDTPSLESYYLAARKRRRRFKVRTRTYLDSDLCFLEVKTQGSRETTVKERLDYRSRDASRITRAGRDYVATCLREAGIGNQDDARRTTAQLSPVLDSTYERTTLHLPAEEARLTIDTSLAWRARTDRTGHTVRVNGLAVVETKTSAASSPADRLLWARGYRPVGISKYATAMAVLHPELPSHKWHRTLTRELAHATSTCGVTADVTPAA</sequence>
<dbReference type="Pfam" id="PF09359">
    <property type="entry name" value="VTC"/>
    <property type="match status" value="1"/>
</dbReference>
<organism evidence="3 4">
    <name type="scientific">Actinomyces lilanjuaniae</name>
    <dbReference type="NCBI Taxonomy" id="2321394"/>
    <lineage>
        <taxon>Bacteria</taxon>
        <taxon>Bacillati</taxon>
        <taxon>Actinomycetota</taxon>
        <taxon>Actinomycetes</taxon>
        <taxon>Actinomycetales</taxon>
        <taxon>Actinomycetaceae</taxon>
        <taxon>Actinomyces</taxon>
    </lineage>
</organism>
<feature type="domain" description="VTC" evidence="2">
    <location>
        <begin position="71"/>
        <end position="287"/>
    </location>
</feature>
<accession>A0ABN5PQZ3</accession>
<dbReference type="Gene3D" id="3.20.100.30">
    <property type="entry name" value="VTC, catalytic tunnel domain"/>
    <property type="match status" value="1"/>
</dbReference>
<dbReference type="CDD" id="cd07750">
    <property type="entry name" value="PolyPPase_VTC_like"/>
    <property type="match status" value="1"/>
</dbReference>